<reference evidence="3 4" key="1">
    <citation type="journal article" date="2018" name="New Phytol.">
        <title>Phylogenomics of Endogonaceae and evolution of mycorrhizas within Mucoromycota.</title>
        <authorList>
            <person name="Chang Y."/>
            <person name="Desiro A."/>
            <person name="Na H."/>
            <person name="Sandor L."/>
            <person name="Lipzen A."/>
            <person name="Clum A."/>
            <person name="Barry K."/>
            <person name="Grigoriev I.V."/>
            <person name="Martin F.M."/>
            <person name="Stajich J.E."/>
            <person name="Smith M.E."/>
            <person name="Bonito G."/>
            <person name="Spatafora J.W."/>
        </authorList>
    </citation>
    <scope>NUCLEOTIDE SEQUENCE [LARGE SCALE GENOMIC DNA]</scope>
    <source>
        <strain evidence="3 4">AD002</strain>
    </source>
</reference>
<evidence type="ECO:0000259" key="2">
    <source>
        <dbReference type="Pfam" id="PF25482"/>
    </source>
</evidence>
<dbReference type="EMBL" id="RBNJ01000581">
    <property type="protein sequence ID" value="RUS34324.1"/>
    <property type="molecule type" value="Genomic_DNA"/>
</dbReference>
<protein>
    <recommendedName>
        <fullName evidence="2">DUF7905 domain-containing protein</fullName>
    </recommendedName>
</protein>
<feature type="region of interest" description="Disordered" evidence="1">
    <location>
        <begin position="33"/>
        <end position="55"/>
    </location>
</feature>
<proteinExistence type="predicted"/>
<feature type="domain" description="DUF7905" evidence="2">
    <location>
        <begin position="350"/>
        <end position="661"/>
    </location>
</feature>
<evidence type="ECO:0000313" key="3">
    <source>
        <dbReference type="EMBL" id="RUS34324.1"/>
    </source>
</evidence>
<feature type="compositionally biased region" description="Basic and acidic residues" evidence="1">
    <location>
        <begin position="154"/>
        <end position="179"/>
    </location>
</feature>
<feature type="region of interest" description="Disordered" evidence="1">
    <location>
        <begin position="153"/>
        <end position="179"/>
    </location>
</feature>
<accession>A0A433QX58</accession>
<sequence>MSHNPRTKQVTKFSRRDADYEAKLFGSWGNQVPANGGTDPFVPSQQPIDNKNEDDLDWRQNLGRSEQSRPRIAPEDYFVIPPQYPLIDILGPRKSYLMQIQTNTGTWLECAYGRQIDMWGTRENIAEAKSQLNNKLLRIYELEEKTRRKVRGWAKPERALTDKERKRQERKSNEKAEMEPYLKHKAPLESKPFMGVFILPNQDIPISHIIGWDEEKLNEIRAQCKCHMWHEAREDAIKVAGDTKECVAMATMRIKNLFFTIACRPNPLTDKPKQLYFIDQPSENYKISFCKTPYGFETPRPSPATHGYRLLEPLRTGTEHSLQFVENLIELGEGDCSGRLTMKETPVRLPQQILTLNDRNANRLEQGLKTALERIRLFDYDIRMKIRFGQIYMMDYPTKNNHWTIQEIADKAFLNPKLRAELAPCMARVKENMDPLFEYLNAHGLNEYTDSPRTSFVIEANQVLEFVQPSRSRGNAYPSPRFDTRIDCSFKKDGKIGLWDCVTEHQELLTASMINLEKNYAWELKLESARRVPTDRPSPHGQLIHTLRLNILLNQTSKGNRLVYTNNEELTVQSVCQKTKWLFDWEENNYIIEICRDEIWNQQPKEKDINIEIDLATEPDKTMYKVSMYKDAWYNRFSENLNLGVGMAPNWTPGDFLHTEDENVTKLVAVAREFLDILTENLKRYWEWTPEEAKLRFTERQ</sequence>
<evidence type="ECO:0000256" key="1">
    <source>
        <dbReference type="SAM" id="MobiDB-lite"/>
    </source>
</evidence>
<dbReference type="InterPro" id="IPR057227">
    <property type="entry name" value="DUF7905"/>
</dbReference>
<dbReference type="Proteomes" id="UP000274822">
    <property type="component" value="Unassembled WGS sequence"/>
</dbReference>
<evidence type="ECO:0000313" key="4">
    <source>
        <dbReference type="Proteomes" id="UP000274822"/>
    </source>
</evidence>
<dbReference type="Pfam" id="PF25482">
    <property type="entry name" value="DUF7905"/>
    <property type="match status" value="1"/>
</dbReference>
<name>A0A433QX58_9FUNG</name>
<keyword evidence="4" id="KW-1185">Reference proteome</keyword>
<gene>
    <name evidence="3" type="ORF">BC938DRAFT_481198</name>
</gene>
<dbReference type="AlphaFoldDB" id="A0A433QX58"/>
<organism evidence="3 4">
    <name type="scientific">Jimgerdemannia flammicorona</name>
    <dbReference type="NCBI Taxonomy" id="994334"/>
    <lineage>
        <taxon>Eukaryota</taxon>
        <taxon>Fungi</taxon>
        <taxon>Fungi incertae sedis</taxon>
        <taxon>Mucoromycota</taxon>
        <taxon>Mucoromycotina</taxon>
        <taxon>Endogonomycetes</taxon>
        <taxon>Endogonales</taxon>
        <taxon>Endogonaceae</taxon>
        <taxon>Jimgerdemannia</taxon>
    </lineage>
</organism>
<comment type="caution">
    <text evidence="3">The sequence shown here is derived from an EMBL/GenBank/DDBJ whole genome shotgun (WGS) entry which is preliminary data.</text>
</comment>